<dbReference type="Pfam" id="PF04397">
    <property type="entry name" value="LytTR"/>
    <property type="match status" value="1"/>
</dbReference>
<name>A0AAX3GYG1_CLODI</name>
<evidence type="ECO:0000256" key="2">
    <source>
        <dbReference type="ARBA" id="ARBA00024867"/>
    </source>
</evidence>
<gene>
    <name evidence="6" type="primary">yehT_1</name>
    <name evidence="6" type="ORF">SAMEA1710456_01218</name>
</gene>
<dbReference type="GO" id="GO:0003677">
    <property type="term" value="F:DNA binding"/>
    <property type="evidence" value="ECO:0007669"/>
    <property type="project" value="UniProtKB-KW"/>
</dbReference>
<dbReference type="SUPFAM" id="SSF52172">
    <property type="entry name" value="CheY-like"/>
    <property type="match status" value="1"/>
</dbReference>
<dbReference type="RefSeq" id="WP_003422432.1">
    <property type="nucleotide sequence ID" value="NZ_BEHB01000006.1"/>
</dbReference>
<feature type="domain" description="Response regulatory" evidence="4">
    <location>
        <begin position="3"/>
        <end position="118"/>
    </location>
</feature>
<evidence type="ECO:0000313" key="6">
    <source>
        <dbReference type="EMBL" id="VFD53743.1"/>
    </source>
</evidence>
<accession>A0AAX3GYG1</accession>
<sequence>MINIAICEDNFVDRGILNDYLIRIMNENSYNISLFKSGEELLDNYPDDLDILLLDILMKKINGIDTAKKIREFDSNVEIIFITSLLEYALQGYEVKAFRYILKPIEYEQLSINIIQCLDDINNKASKFVYIKCNSDIVKIDIESILYIEKISRYIFVYTEDQVYKSKMNLKDIEKKLQHYKFYRCHLGYLVNVNKIDCLGSSEVSIYNHSIPVSRGKRKILKEFIIDSKEKSL</sequence>
<dbReference type="Gene3D" id="3.40.50.2300">
    <property type="match status" value="1"/>
</dbReference>
<evidence type="ECO:0000256" key="3">
    <source>
        <dbReference type="PROSITE-ProRule" id="PRU00169"/>
    </source>
</evidence>
<dbReference type="Gene3D" id="2.40.50.1020">
    <property type="entry name" value="LytTr DNA-binding domain"/>
    <property type="match status" value="1"/>
</dbReference>
<dbReference type="Pfam" id="PF00072">
    <property type="entry name" value="Response_reg"/>
    <property type="match status" value="1"/>
</dbReference>
<dbReference type="InterPro" id="IPR046947">
    <property type="entry name" value="LytR-like"/>
</dbReference>
<evidence type="ECO:0000259" key="4">
    <source>
        <dbReference type="PROSITE" id="PS50110"/>
    </source>
</evidence>
<evidence type="ECO:0000259" key="5">
    <source>
        <dbReference type="PROSITE" id="PS50930"/>
    </source>
</evidence>
<feature type="domain" description="HTH LytTR-type" evidence="5">
    <location>
        <begin position="128"/>
        <end position="227"/>
    </location>
</feature>
<keyword evidence="3" id="KW-0597">Phosphoprotein</keyword>
<dbReference type="Proteomes" id="UP000346772">
    <property type="component" value="Unassembled WGS sequence"/>
</dbReference>
<dbReference type="EMBL" id="CAADAT010000005">
    <property type="protein sequence ID" value="VFD53743.1"/>
    <property type="molecule type" value="Genomic_DNA"/>
</dbReference>
<proteinExistence type="predicted"/>
<evidence type="ECO:0000256" key="1">
    <source>
        <dbReference type="ARBA" id="ARBA00018672"/>
    </source>
</evidence>
<organism evidence="6 7">
    <name type="scientific">Clostridioides difficile</name>
    <name type="common">Peptoclostridium difficile</name>
    <dbReference type="NCBI Taxonomy" id="1496"/>
    <lineage>
        <taxon>Bacteria</taxon>
        <taxon>Bacillati</taxon>
        <taxon>Bacillota</taxon>
        <taxon>Clostridia</taxon>
        <taxon>Peptostreptococcales</taxon>
        <taxon>Peptostreptococcaceae</taxon>
        <taxon>Clostridioides</taxon>
    </lineage>
</organism>
<comment type="caution">
    <text evidence="6">The sequence shown here is derived from an EMBL/GenBank/DDBJ whole genome shotgun (WGS) entry which is preliminary data.</text>
</comment>
<dbReference type="SMART" id="SM00850">
    <property type="entry name" value="LytTR"/>
    <property type="match status" value="1"/>
</dbReference>
<dbReference type="PANTHER" id="PTHR37299">
    <property type="entry name" value="TRANSCRIPTIONAL REGULATOR-RELATED"/>
    <property type="match status" value="1"/>
</dbReference>
<dbReference type="PROSITE" id="PS50110">
    <property type="entry name" value="RESPONSE_REGULATORY"/>
    <property type="match status" value="1"/>
</dbReference>
<dbReference type="InterPro" id="IPR001789">
    <property type="entry name" value="Sig_transdc_resp-reg_receiver"/>
</dbReference>
<dbReference type="InterPro" id="IPR011006">
    <property type="entry name" value="CheY-like_superfamily"/>
</dbReference>
<reference evidence="6 7" key="1">
    <citation type="submission" date="2019-02" db="EMBL/GenBank/DDBJ databases">
        <authorList>
            <consortium name="Pathogen Informatics"/>
        </authorList>
    </citation>
    <scope>NUCLEOTIDE SEQUENCE [LARGE SCALE GENOMIC DNA]</scope>
    <source>
        <strain evidence="6 7">078GUE027</strain>
    </source>
</reference>
<protein>
    <recommendedName>
        <fullName evidence="1">Stage 0 sporulation protein A homolog</fullName>
    </recommendedName>
</protein>
<dbReference type="PANTHER" id="PTHR37299:SF1">
    <property type="entry name" value="STAGE 0 SPORULATION PROTEIN A HOMOLOG"/>
    <property type="match status" value="1"/>
</dbReference>
<dbReference type="AlphaFoldDB" id="A0AAX3GYG1"/>
<dbReference type="InterPro" id="IPR007492">
    <property type="entry name" value="LytTR_DNA-bd_dom"/>
</dbReference>
<keyword evidence="6" id="KW-0238">DNA-binding</keyword>
<dbReference type="GO" id="GO:0000156">
    <property type="term" value="F:phosphorelay response regulator activity"/>
    <property type="evidence" value="ECO:0007669"/>
    <property type="project" value="InterPro"/>
</dbReference>
<evidence type="ECO:0000313" key="7">
    <source>
        <dbReference type="Proteomes" id="UP000346772"/>
    </source>
</evidence>
<dbReference type="PROSITE" id="PS50930">
    <property type="entry name" value="HTH_LYTTR"/>
    <property type="match status" value="1"/>
</dbReference>
<comment type="function">
    <text evidence="2">May play the central regulatory role in sporulation. It may be an element of the effector pathway responsible for the activation of sporulation genes in response to nutritional stress. Spo0A may act in concert with spo0H (a sigma factor) to control the expression of some genes that are critical to the sporulation process.</text>
</comment>
<feature type="modified residue" description="4-aspartylphosphate" evidence="3">
    <location>
        <position position="55"/>
    </location>
</feature>
<dbReference type="SMART" id="SM00448">
    <property type="entry name" value="REC"/>
    <property type="match status" value="1"/>
</dbReference>